<dbReference type="AlphaFoldDB" id="A0A2M6WWN7"/>
<dbReference type="EMBL" id="PEZV01000036">
    <property type="protein sequence ID" value="PIT97116.1"/>
    <property type="molecule type" value="Genomic_DNA"/>
</dbReference>
<organism evidence="1 2">
    <name type="scientific">Candidatus Berkelbacteria bacterium CG10_big_fil_rev_8_21_14_0_10_41_12</name>
    <dbReference type="NCBI Taxonomy" id="1974513"/>
    <lineage>
        <taxon>Bacteria</taxon>
        <taxon>Candidatus Berkelbacteria</taxon>
    </lineage>
</organism>
<reference evidence="2" key="1">
    <citation type="submission" date="2017-09" db="EMBL/GenBank/DDBJ databases">
        <title>Depth-based differentiation of microbial function through sediment-hosted aquifers and enrichment of novel symbionts in the deep terrestrial subsurface.</title>
        <authorList>
            <person name="Probst A.J."/>
            <person name="Ladd B."/>
            <person name="Jarett J.K."/>
            <person name="Geller-Mcgrath D.E."/>
            <person name="Sieber C.M.K."/>
            <person name="Emerson J.B."/>
            <person name="Anantharaman K."/>
            <person name="Thomas B.C."/>
            <person name="Malmstrom R."/>
            <person name="Stieglmeier M."/>
            <person name="Klingl A."/>
            <person name="Woyke T."/>
            <person name="Ryan C.M."/>
            <person name="Banfield J.F."/>
        </authorList>
    </citation>
    <scope>NUCLEOTIDE SEQUENCE [LARGE SCALE GENOMIC DNA]</scope>
</reference>
<protein>
    <submittedName>
        <fullName evidence="1">Uncharacterized protein</fullName>
    </submittedName>
</protein>
<comment type="caution">
    <text evidence="1">The sequence shown here is derived from an EMBL/GenBank/DDBJ whole genome shotgun (WGS) entry which is preliminary data.</text>
</comment>
<evidence type="ECO:0000313" key="2">
    <source>
        <dbReference type="Proteomes" id="UP000228596"/>
    </source>
</evidence>
<proteinExistence type="predicted"/>
<gene>
    <name evidence="1" type="ORF">COT77_03305</name>
</gene>
<sequence length="95" mass="10286">MQVTLVEPKDAPEKTTEWGRTIIISPSAVAVAIASGNCTSALPDPRFILFVFDPQGGKFLKLTAEKDELFQTLPCALETMTALLFQHAIGLPETP</sequence>
<accession>A0A2M6WWN7</accession>
<evidence type="ECO:0000313" key="1">
    <source>
        <dbReference type="EMBL" id="PIT97116.1"/>
    </source>
</evidence>
<name>A0A2M6WWN7_9BACT</name>
<dbReference type="Proteomes" id="UP000228596">
    <property type="component" value="Unassembled WGS sequence"/>
</dbReference>